<keyword evidence="2" id="KW-1185">Reference proteome</keyword>
<protein>
    <submittedName>
        <fullName evidence="1">Uncharacterized protein</fullName>
    </submittedName>
</protein>
<proteinExistence type="predicted"/>
<dbReference type="AlphaFoldDB" id="A0A016UID1"/>
<evidence type="ECO:0000313" key="1">
    <source>
        <dbReference type="EMBL" id="EYC15114.1"/>
    </source>
</evidence>
<evidence type="ECO:0000313" key="2">
    <source>
        <dbReference type="Proteomes" id="UP000024635"/>
    </source>
</evidence>
<dbReference type="EMBL" id="JARK01001374">
    <property type="protein sequence ID" value="EYC15114.1"/>
    <property type="molecule type" value="Genomic_DNA"/>
</dbReference>
<gene>
    <name evidence="1" type="primary">Acey_s0038.g3638</name>
    <name evidence="1" type="ORF">Y032_0038g3638</name>
</gene>
<dbReference type="Proteomes" id="UP000024635">
    <property type="component" value="Unassembled WGS sequence"/>
</dbReference>
<sequence length="77" mass="8274">MAGCQPAETKVRIVDECSVADLKCPDGALSFGILDVDGQHQEHGLDEIGMARCKSRVWKVETASGERSIGNIVCTIQ</sequence>
<accession>A0A016UID1</accession>
<name>A0A016UID1_9BILA</name>
<organism evidence="1 2">
    <name type="scientific">Ancylostoma ceylanicum</name>
    <dbReference type="NCBI Taxonomy" id="53326"/>
    <lineage>
        <taxon>Eukaryota</taxon>
        <taxon>Metazoa</taxon>
        <taxon>Ecdysozoa</taxon>
        <taxon>Nematoda</taxon>
        <taxon>Chromadorea</taxon>
        <taxon>Rhabditida</taxon>
        <taxon>Rhabditina</taxon>
        <taxon>Rhabditomorpha</taxon>
        <taxon>Strongyloidea</taxon>
        <taxon>Ancylostomatidae</taxon>
        <taxon>Ancylostomatinae</taxon>
        <taxon>Ancylostoma</taxon>
    </lineage>
</organism>
<comment type="caution">
    <text evidence="1">The sequence shown here is derived from an EMBL/GenBank/DDBJ whole genome shotgun (WGS) entry which is preliminary data.</text>
</comment>
<reference evidence="2" key="1">
    <citation type="journal article" date="2015" name="Nat. Genet.">
        <title>The genome and transcriptome of the zoonotic hookworm Ancylostoma ceylanicum identify infection-specific gene families.</title>
        <authorList>
            <person name="Schwarz E.M."/>
            <person name="Hu Y."/>
            <person name="Antoshechkin I."/>
            <person name="Miller M.M."/>
            <person name="Sternberg P.W."/>
            <person name="Aroian R.V."/>
        </authorList>
    </citation>
    <scope>NUCLEOTIDE SEQUENCE</scope>
    <source>
        <strain evidence="2">HY135</strain>
    </source>
</reference>
<dbReference type="OrthoDB" id="10552540at2759"/>